<keyword evidence="10" id="KW-1185">Reference proteome</keyword>
<evidence type="ECO:0000256" key="2">
    <source>
        <dbReference type="ARBA" id="ARBA00022448"/>
    </source>
</evidence>
<dbReference type="RefSeq" id="XP_046077066.1">
    <property type="nucleotide sequence ID" value="XM_046219288.1"/>
</dbReference>
<evidence type="ECO:0000313" key="9">
    <source>
        <dbReference type="EMBL" id="KAH8704048.1"/>
    </source>
</evidence>
<keyword evidence="4 7" id="KW-1133">Transmembrane helix</keyword>
<feature type="transmembrane region" description="Helical" evidence="7">
    <location>
        <begin position="407"/>
        <end position="426"/>
    </location>
</feature>
<dbReference type="EMBL" id="JAJTJA010000002">
    <property type="protein sequence ID" value="KAH8704048.1"/>
    <property type="molecule type" value="Genomic_DNA"/>
</dbReference>
<dbReference type="InterPro" id="IPR011701">
    <property type="entry name" value="MFS"/>
</dbReference>
<keyword evidence="3 7" id="KW-0812">Transmembrane</keyword>
<feature type="domain" description="Major facilitator superfamily (MFS) profile" evidence="8">
    <location>
        <begin position="80"/>
        <end position="568"/>
    </location>
</feature>
<feature type="transmembrane region" description="Helical" evidence="7">
    <location>
        <begin position="380"/>
        <end position="401"/>
    </location>
</feature>
<dbReference type="Proteomes" id="UP001201262">
    <property type="component" value="Unassembled WGS sequence"/>
</dbReference>
<keyword evidence="2" id="KW-0813">Transport</keyword>
<feature type="transmembrane region" description="Helical" evidence="7">
    <location>
        <begin position="346"/>
        <end position="368"/>
    </location>
</feature>
<dbReference type="GO" id="GO:0005886">
    <property type="term" value="C:plasma membrane"/>
    <property type="evidence" value="ECO:0007669"/>
    <property type="project" value="TreeGrafter"/>
</dbReference>
<feature type="transmembrane region" description="Helical" evidence="7">
    <location>
        <begin position="233"/>
        <end position="255"/>
    </location>
</feature>
<dbReference type="PANTHER" id="PTHR23501:SF177">
    <property type="entry name" value="MAJOR FACILITATOR SUPERFAMILY (MFS) PROFILE DOMAIN-CONTAINING PROTEIN-RELATED"/>
    <property type="match status" value="1"/>
</dbReference>
<dbReference type="CDD" id="cd17502">
    <property type="entry name" value="MFS_Azr1_MDR_like"/>
    <property type="match status" value="1"/>
</dbReference>
<evidence type="ECO:0000256" key="3">
    <source>
        <dbReference type="ARBA" id="ARBA00022692"/>
    </source>
</evidence>
<dbReference type="InterPro" id="IPR020846">
    <property type="entry name" value="MFS_dom"/>
</dbReference>
<dbReference type="GO" id="GO:0022857">
    <property type="term" value="F:transmembrane transporter activity"/>
    <property type="evidence" value="ECO:0007669"/>
    <property type="project" value="InterPro"/>
</dbReference>
<name>A0AAD4L0M3_9EURO</name>
<feature type="transmembrane region" description="Helical" evidence="7">
    <location>
        <begin position="275"/>
        <end position="294"/>
    </location>
</feature>
<reference evidence="9" key="1">
    <citation type="submission" date="2021-12" db="EMBL/GenBank/DDBJ databases">
        <title>Convergent genome expansion in fungi linked to evolution of root-endophyte symbiosis.</title>
        <authorList>
            <consortium name="DOE Joint Genome Institute"/>
            <person name="Ke Y.-H."/>
            <person name="Bonito G."/>
            <person name="Liao H.-L."/>
            <person name="Looney B."/>
            <person name="Rojas-Flechas A."/>
            <person name="Nash J."/>
            <person name="Hameed K."/>
            <person name="Schadt C."/>
            <person name="Martin F."/>
            <person name="Crous P.W."/>
            <person name="Miettinen O."/>
            <person name="Magnuson J.K."/>
            <person name="Labbe J."/>
            <person name="Jacobson D."/>
            <person name="Doktycz M.J."/>
            <person name="Veneault-Fourrey C."/>
            <person name="Kuo A."/>
            <person name="Mondo S."/>
            <person name="Calhoun S."/>
            <person name="Riley R."/>
            <person name="Ohm R."/>
            <person name="LaButti K."/>
            <person name="Andreopoulos B."/>
            <person name="Pangilinan J."/>
            <person name="Nolan M."/>
            <person name="Tritt A."/>
            <person name="Clum A."/>
            <person name="Lipzen A."/>
            <person name="Daum C."/>
            <person name="Barry K."/>
            <person name="Grigoriev I.V."/>
            <person name="Vilgalys R."/>
        </authorList>
    </citation>
    <scope>NUCLEOTIDE SEQUENCE</scope>
    <source>
        <strain evidence="9">PMI_201</strain>
    </source>
</reference>
<dbReference type="GeneID" id="70249575"/>
<dbReference type="SUPFAM" id="SSF103473">
    <property type="entry name" value="MFS general substrate transporter"/>
    <property type="match status" value="1"/>
</dbReference>
<dbReference type="Pfam" id="PF07690">
    <property type="entry name" value="MFS_1"/>
    <property type="match status" value="1"/>
</dbReference>
<dbReference type="InterPro" id="IPR001958">
    <property type="entry name" value="Tet-R_TetA/multi-R_MdtG-like"/>
</dbReference>
<comment type="caution">
    <text evidence="9">The sequence shown here is derived from an EMBL/GenBank/DDBJ whole genome shotgun (WGS) entry which is preliminary data.</text>
</comment>
<feature type="transmembrane region" description="Helical" evidence="7">
    <location>
        <begin position="544"/>
        <end position="562"/>
    </location>
</feature>
<dbReference type="InterPro" id="IPR036259">
    <property type="entry name" value="MFS_trans_sf"/>
</dbReference>
<evidence type="ECO:0000256" key="7">
    <source>
        <dbReference type="SAM" id="Phobius"/>
    </source>
</evidence>
<dbReference type="AlphaFoldDB" id="A0AAD4L0M3"/>
<evidence type="ECO:0000259" key="8">
    <source>
        <dbReference type="PROSITE" id="PS50850"/>
    </source>
</evidence>
<dbReference type="FunFam" id="1.20.1720.10:FF:000012">
    <property type="entry name" value="MFS toxin efflux pump (AflT)"/>
    <property type="match status" value="1"/>
</dbReference>
<comment type="subcellular location">
    <subcellularLocation>
        <location evidence="1">Membrane</location>
        <topology evidence="1">Multi-pass membrane protein</topology>
    </subcellularLocation>
</comment>
<evidence type="ECO:0000256" key="6">
    <source>
        <dbReference type="SAM" id="MobiDB-lite"/>
    </source>
</evidence>
<dbReference type="PROSITE" id="PS50850">
    <property type="entry name" value="MFS"/>
    <property type="match status" value="1"/>
</dbReference>
<dbReference type="PRINTS" id="PR01035">
    <property type="entry name" value="TCRTETA"/>
</dbReference>
<evidence type="ECO:0000256" key="5">
    <source>
        <dbReference type="ARBA" id="ARBA00023136"/>
    </source>
</evidence>
<feature type="transmembrane region" description="Helical" evidence="7">
    <location>
        <begin position="175"/>
        <end position="195"/>
    </location>
</feature>
<feature type="transmembrane region" description="Helical" evidence="7">
    <location>
        <begin position="145"/>
        <end position="163"/>
    </location>
</feature>
<gene>
    <name evidence="9" type="ORF">BGW36DRAFT_414355</name>
</gene>
<feature type="transmembrane region" description="Helical" evidence="7">
    <location>
        <begin position="438"/>
        <end position="458"/>
    </location>
</feature>
<dbReference type="Gene3D" id="1.20.1250.20">
    <property type="entry name" value="MFS general substrate transporter like domains"/>
    <property type="match status" value="1"/>
</dbReference>
<evidence type="ECO:0000313" key="10">
    <source>
        <dbReference type="Proteomes" id="UP001201262"/>
    </source>
</evidence>
<feature type="transmembrane region" description="Helical" evidence="7">
    <location>
        <begin position="306"/>
        <end position="326"/>
    </location>
</feature>
<feature type="transmembrane region" description="Helical" evidence="7">
    <location>
        <begin position="115"/>
        <end position="133"/>
    </location>
</feature>
<keyword evidence="5 7" id="KW-0472">Membrane</keyword>
<dbReference type="PANTHER" id="PTHR23501">
    <property type="entry name" value="MAJOR FACILITATOR SUPERFAMILY"/>
    <property type="match status" value="1"/>
</dbReference>
<evidence type="ECO:0000256" key="4">
    <source>
        <dbReference type="ARBA" id="ARBA00022989"/>
    </source>
</evidence>
<feature type="transmembrane region" description="Helical" evidence="7">
    <location>
        <begin position="201"/>
        <end position="221"/>
    </location>
</feature>
<feature type="transmembrane region" description="Helical" evidence="7">
    <location>
        <begin position="77"/>
        <end position="103"/>
    </location>
</feature>
<feature type="compositionally biased region" description="Basic and acidic residues" evidence="6">
    <location>
        <begin position="39"/>
        <end position="62"/>
    </location>
</feature>
<accession>A0AAD4L0M3</accession>
<protein>
    <submittedName>
        <fullName evidence="9">MFS multidrug transporter</fullName>
    </submittedName>
</protein>
<organism evidence="9 10">
    <name type="scientific">Talaromyces proteolyticus</name>
    <dbReference type="NCBI Taxonomy" id="1131652"/>
    <lineage>
        <taxon>Eukaryota</taxon>
        <taxon>Fungi</taxon>
        <taxon>Dikarya</taxon>
        <taxon>Ascomycota</taxon>
        <taxon>Pezizomycotina</taxon>
        <taxon>Eurotiomycetes</taxon>
        <taxon>Eurotiomycetidae</taxon>
        <taxon>Eurotiales</taxon>
        <taxon>Trichocomaceae</taxon>
        <taxon>Talaromyces</taxon>
        <taxon>Talaromyces sect. Bacilispori</taxon>
    </lineage>
</organism>
<feature type="transmembrane region" description="Helical" evidence="7">
    <location>
        <begin position="470"/>
        <end position="494"/>
    </location>
</feature>
<sequence length="578" mass="61500">MSEPAEATRASSLSSHTFHDPEASSNILPKASPAASIADDAKSNDIEKLSVDQNLESEKEEAAQSTEDGNYPGPTSLIFILIATMLSMFLVALDMTIVATAIPQITDDFHSLDQVAWYGSAFFLTLASFQSTWGKGYKYFPLKYTYLLAIFIFELGSLICAVAKNSTTLIVGRAIAGLGAAGIASGVYIIIAFSARPRQRAAFTGLLGATYSVASVAGPLLGGVFTSNVSWRWCFYINLPIGGLSAAIITFFFTTPPAAKPAPASAKEKVLQMDLPGTFTIMAAVICYLLALQWAGVTKAWSDSEIVGLLVGFGLLVIVFIGVEWYSGERALIPFRLMKQRNVAVASAYVLFVVGPMFIMIYYLPIYFQSVKDVSASQSGVRNVPLILSVSLMTIVSGVLITAYGQFAYLMILAGVIATIGAGLIYTFEIDTPSSKWIGYQVLCGIGVGIGCQISIIVNQASVDPSDLANVSAVTLFLQTIGGAFWVSAAQAAFSNKMLQKLPEYAPGVNPQLVIATGATELRSVFSADQLAGILQAYMSGLKVTFLLSIVLGGIATVISLFPKWTSLKGKVEPMGMA</sequence>
<feature type="region of interest" description="Disordered" evidence="6">
    <location>
        <begin position="1"/>
        <end position="69"/>
    </location>
</feature>
<dbReference type="Gene3D" id="1.20.1720.10">
    <property type="entry name" value="Multidrug resistance protein D"/>
    <property type="match status" value="1"/>
</dbReference>
<proteinExistence type="predicted"/>
<evidence type="ECO:0000256" key="1">
    <source>
        <dbReference type="ARBA" id="ARBA00004141"/>
    </source>
</evidence>
<dbReference type="FunFam" id="1.20.1250.20:FF:000196">
    <property type="entry name" value="MFS toxin efflux pump (AflT)"/>
    <property type="match status" value="1"/>
</dbReference>